<dbReference type="InterPro" id="IPR050706">
    <property type="entry name" value="Cyclic-di-GMP_PDE-like"/>
</dbReference>
<keyword evidence="3" id="KW-1185">Reference proteome</keyword>
<dbReference type="SMART" id="SM00052">
    <property type="entry name" value="EAL"/>
    <property type="match status" value="1"/>
</dbReference>
<dbReference type="eggNOG" id="COG2200">
    <property type="taxonomic scope" value="Bacteria"/>
</dbReference>
<gene>
    <name evidence="2" type="ORF">L248_0529</name>
</gene>
<reference evidence="3" key="1">
    <citation type="journal article" date="2013" name="Genome Announc.">
        <title>Whole-Genome Sequencing of Lactobacillus shenzhenensis Strain LY-73T.</title>
        <authorList>
            <person name="Lin Z."/>
            <person name="Liu Z."/>
            <person name="Yang R."/>
            <person name="Zou Y."/>
            <person name="Wan D."/>
            <person name="Chen J."/>
            <person name="Guo M."/>
            <person name="Zhao J."/>
            <person name="Fang C."/>
            <person name="Yang R."/>
            <person name="Liu F."/>
        </authorList>
    </citation>
    <scope>NUCLEOTIDE SEQUENCE [LARGE SCALE GENOMIC DNA]</scope>
    <source>
        <strain evidence="3">LY-73</strain>
    </source>
</reference>
<dbReference type="GO" id="GO:0071111">
    <property type="term" value="F:cyclic-guanylate-specific phosphodiesterase activity"/>
    <property type="evidence" value="ECO:0007669"/>
    <property type="project" value="InterPro"/>
</dbReference>
<dbReference type="EMBL" id="KI271591">
    <property type="protein sequence ID" value="ERL64925.1"/>
    <property type="molecule type" value="Genomic_DNA"/>
</dbReference>
<dbReference type="InterPro" id="IPR035919">
    <property type="entry name" value="EAL_sf"/>
</dbReference>
<evidence type="ECO:0000313" key="2">
    <source>
        <dbReference type="EMBL" id="ERL64925.1"/>
    </source>
</evidence>
<dbReference type="InterPro" id="IPR001633">
    <property type="entry name" value="EAL_dom"/>
</dbReference>
<dbReference type="HOGENOM" id="CLU_089605_0_0_9"/>
<evidence type="ECO:0000259" key="1">
    <source>
        <dbReference type="PROSITE" id="PS50883"/>
    </source>
</evidence>
<dbReference type="AlphaFoldDB" id="U4TND0"/>
<dbReference type="PROSITE" id="PS50883">
    <property type="entry name" value="EAL"/>
    <property type="match status" value="1"/>
</dbReference>
<dbReference type="PANTHER" id="PTHR33121:SF70">
    <property type="entry name" value="SIGNALING PROTEIN YKOW"/>
    <property type="match status" value="1"/>
</dbReference>
<dbReference type="Gene3D" id="3.20.20.450">
    <property type="entry name" value="EAL domain"/>
    <property type="match status" value="1"/>
</dbReference>
<feature type="domain" description="EAL" evidence="1">
    <location>
        <begin position="3"/>
        <end position="246"/>
    </location>
</feature>
<dbReference type="CDD" id="cd01948">
    <property type="entry name" value="EAL"/>
    <property type="match status" value="1"/>
</dbReference>
<dbReference type="STRING" id="1231336.L248_0529"/>
<name>U4TND0_9LACO</name>
<evidence type="ECO:0000313" key="3">
    <source>
        <dbReference type="Proteomes" id="UP000030647"/>
    </source>
</evidence>
<organism evidence="2 3">
    <name type="scientific">Schleiferilactobacillus shenzhenensis LY-73</name>
    <dbReference type="NCBI Taxonomy" id="1231336"/>
    <lineage>
        <taxon>Bacteria</taxon>
        <taxon>Bacillati</taxon>
        <taxon>Bacillota</taxon>
        <taxon>Bacilli</taxon>
        <taxon>Lactobacillales</taxon>
        <taxon>Lactobacillaceae</taxon>
        <taxon>Schleiferilactobacillus</taxon>
    </lineage>
</organism>
<sequence>MYRPFLIGESRSLMETHEGIYRYFIQPQLDMVNQSLIGYELLMKQFTPAGWRPPMSFAAVPAEIIATVLVATTRKLALKIGSVSVNLNRTQMLNPQINEALIQAQSYLRPVRLNVELTEEITDKDITIAQLMPMIKQYDERGMEISLDDVGTGQNQLSDVEPLLPYAREMKFALQNFDVGLDDPGLVKQLVYWRDIAAAHNLRFIVEGTETDADDAFLNTLHIDFRQGYYYGKPHLLKIHPDDPDQ</sequence>
<protein>
    <recommendedName>
        <fullName evidence="1">EAL domain-containing protein</fullName>
    </recommendedName>
</protein>
<dbReference type="Pfam" id="PF00563">
    <property type="entry name" value="EAL"/>
    <property type="match status" value="1"/>
</dbReference>
<dbReference type="PANTHER" id="PTHR33121">
    <property type="entry name" value="CYCLIC DI-GMP PHOSPHODIESTERASE PDEF"/>
    <property type="match status" value="1"/>
</dbReference>
<accession>U4TND0</accession>
<dbReference type="Proteomes" id="UP000030647">
    <property type="component" value="Unassembled WGS sequence"/>
</dbReference>
<proteinExistence type="predicted"/>
<dbReference type="SUPFAM" id="SSF141868">
    <property type="entry name" value="EAL domain-like"/>
    <property type="match status" value="1"/>
</dbReference>